<dbReference type="EMBL" id="BARU01025691">
    <property type="protein sequence ID" value="GAH69408.1"/>
    <property type="molecule type" value="Genomic_DNA"/>
</dbReference>
<accession>X1JI38</accession>
<feature type="non-terminal residue" evidence="1">
    <location>
        <position position="1"/>
    </location>
</feature>
<comment type="caution">
    <text evidence="1">The sequence shown here is derived from an EMBL/GenBank/DDBJ whole genome shotgun (WGS) entry which is preliminary data.</text>
</comment>
<proteinExistence type="predicted"/>
<reference evidence="1" key="1">
    <citation type="journal article" date="2014" name="Front. Microbiol.">
        <title>High frequency of phylogenetically diverse reductive dehalogenase-homologous genes in deep subseafloor sedimentary metagenomes.</title>
        <authorList>
            <person name="Kawai M."/>
            <person name="Futagami T."/>
            <person name="Toyoda A."/>
            <person name="Takaki Y."/>
            <person name="Nishi S."/>
            <person name="Hori S."/>
            <person name="Arai W."/>
            <person name="Tsubouchi T."/>
            <person name="Morono Y."/>
            <person name="Uchiyama I."/>
            <person name="Ito T."/>
            <person name="Fujiyama A."/>
            <person name="Inagaki F."/>
            <person name="Takami H."/>
        </authorList>
    </citation>
    <scope>NUCLEOTIDE SEQUENCE</scope>
    <source>
        <strain evidence="1">Expedition CK06-06</strain>
    </source>
</reference>
<gene>
    <name evidence="1" type="ORF">S03H2_41365</name>
</gene>
<protein>
    <submittedName>
        <fullName evidence="1">Uncharacterized protein</fullName>
    </submittedName>
</protein>
<sequence>VVMPADWPFAEAIERAYANRGYAAYEIEAIRSHLMDESRREATGAGG</sequence>
<evidence type="ECO:0000313" key="1">
    <source>
        <dbReference type="EMBL" id="GAH69408.1"/>
    </source>
</evidence>
<name>X1JI38_9ZZZZ</name>
<organism evidence="1">
    <name type="scientific">marine sediment metagenome</name>
    <dbReference type="NCBI Taxonomy" id="412755"/>
    <lineage>
        <taxon>unclassified sequences</taxon>
        <taxon>metagenomes</taxon>
        <taxon>ecological metagenomes</taxon>
    </lineage>
</organism>
<dbReference type="AlphaFoldDB" id="X1JI38"/>